<dbReference type="SMART" id="SM00283">
    <property type="entry name" value="MA"/>
    <property type="match status" value="1"/>
</dbReference>
<dbReference type="Pfam" id="PF11563">
    <property type="entry name" value="Protoglobin"/>
    <property type="match status" value="1"/>
</dbReference>
<dbReference type="PANTHER" id="PTHR43531:SF11">
    <property type="entry name" value="METHYL-ACCEPTING CHEMOTAXIS PROTEIN 3"/>
    <property type="match status" value="1"/>
</dbReference>
<keyword evidence="3" id="KW-0807">Transducer</keyword>
<keyword evidence="1" id="KW-0145">Chemotaxis</keyword>
<dbReference type="PROSITE" id="PS50111">
    <property type="entry name" value="CHEMOTAXIS_TRANSDUC_2"/>
    <property type="match status" value="1"/>
</dbReference>
<evidence type="ECO:0000259" key="4">
    <source>
        <dbReference type="PROSITE" id="PS50111"/>
    </source>
</evidence>
<dbReference type="PROSITE" id="PS50885">
    <property type="entry name" value="HAMP"/>
    <property type="match status" value="1"/>
</dbReference>
<dbReference type="EMBL" id="BSEC01000001">
    <property type="protein sequence ID" value="GLI92586.1"/>
    <property type="molecule type" value="Genomic_DNA"/>
</dbReference>
<dbReference type="GO" id="GO:0004888">
    <property type="term" value="F:transmembrane signaling receptor activity"/>
    <property type="evidence" value="ECO:0007669"/>
    <property type="project" value="InterPro"/>
</dbReference>
<dbReference type="GO" id="GO:0016020">
    <property type="term" value="C:membrane"/>
    <property type="evidence" value="ECO:0007669"/>
    <property type="project" value="InterPro"/>
</dbReference>
<dbReference type="GO" id="GO:0007165">
    <property type="term" value="P:signal transduction"/>
    <property type="evidence" value="ECO:0007669"/>
    <property type="project" value="UniProtKB-KW"/>
</dbReference>
<dbReference type="CDD" id="cd01068">
    <property type="entry name" value="globin_sensor"/>
    <property type="match status" value="1"/>
</dbReference>
<dbReference type="GO" id="GO:0020037">
    <property type="term" value="F:heme binding"/>
    <property type="evidence" value="ECO:0007669"/>
    <property type="project" value="InterPro"/>
</dbReference>
<evidence type="ECO:0000313" key="7">
    <source>
        <dbReference type="Proteomes" id="UP001144323"/>
    </source>
</evidence>
<dbReference type="InterPro" id="IPR012292">
    <property type="entry name" value="Globin/Proto"/>
</dbReference>
<gene>
    <name evidence="6" type="ORF">LMG27198_15780</name>
</gene>
<dbReference type="Pfam" id="PF00015">
    <property type="entry name" value="MCPsignal"/>
    <property type="match status" value="1"/>
</dbReference>
<dbReference type="InterPro" id="IPR039379">
    <property type="entry name" value="Protoglobin_sensor_dom"/>
</dbReference>
<sequence length="515" mass="55418">MIDLPEVTERLRFLNLDDAAKQNLIVLKPIIESEAPEALDDFYRRLSRNDATRPFFADKKGSDAAKSQLTRHWQGIADAEFDENFVESSIAIGRTHARLGLAPRWQMGGYALVLERVIEKVIETRWPKSVFRSRNTVAAQVAQEIGALVKAGILDMELANSDYINELETRHKESEAALARTQDELRAVLTAFDEKLQLLADGDLTAKIDTAFSGEYDAFRANFNAALDGLAEAMTNINAAVESFDATAGGIAAASDKLSCRTEQQAAGFQESAAALNQITEAIVQNANGANRVADLVAGARVEATRSSEVMQGANVAMGAIKDSFEKISGTLSMIDEIAFQTNLLALNAGVEAARAGEAGRGFAVVAQEVRVLAQRSADAAKVIKSLLATSSSHVDHGVKSVAETGQTLNGVVDRVAEINKLLAVIASSSEDQASCLNEVNYAIAQMDQVTQQNAAMVEEATAAASSLRFESSRLADSVSRFKVRRHTLQIAATADIAPRAKEVEEFEARWDAAA</sequence>
<dbReference type="RefSeq" id="WP_281801893.1">
    <property type="nucleotide sequence ID" value="NZ_BSEC01000001.1"/>
</dbReference>
<dbReference type="InterPro" id="IPR003660">
    <property type="entry name" value="HAMP_dom"/>
</dbReference>
<dbReference type="InterPro" id="IPR009050">
    <property type="entry name" value="Globin-like_sf"/>
</dbReference>
<comment type="similarity">
    <text evidence="2">Belongs to the methyl-accepting chemotaxis (MCP) protein family.</text>
</comment>
<evidence type="ECO:0000313" key="6">
    <source>
        <dbReference type="EMBL" id="GLI92586.1"/>
    </source>
</evidence>
<dbReference type="InterPro" id="IPR044398">
    <property type="entry name" value="Globin-sensor_dom"/>
</dbReference>
<dbReference type="CDD" id="cd11386">
    <property type="entry name" value="MCP_signal"/>
    <property type="match status" value="1"/>
</dbReference>
<dbReference type="Gene3D" id="1.10.490.10">
    <property type="entry name" value="Globins"/>
    <property type="match status" value="1"/>
</dbReference>
<protein>
    <submittedName>
        <fullName evidence="6">Methyl-accepting chemotaxis protein</fullName>
    </submittedName>
</protein>
<evidence type="ECO:0000259" key="5">
    <source>
        <dbReference type="PROSITE" id="PS50885"/>
    </source>
</evidence>
<evidence type="ECO:0000256" key="3">
    <source>
        <dbReference type="PROSITE-ProRule" id="PRU00284"/>
    </source>
</evidence>
<dbReference type="Proteomes" id="UP001144323">
    <property type="component" value="Unassembled WGS sequence"/>
</dbReference>
<name>A0A9W6LRN6_9HYPH</name>
<dbReference type="SUPFAM" id="SSF58104">
    <property type="entry name" value="Methyl-accepting chemotaxis protein (MCP) signaling domain"/>
    <property type="match status" value="1"/>
</dbReference>
<organism evidence="6 7">
    <name type="scientific">Methylocystis echinoides</name>
    <dbReference type="NCBI Taxonomy" id="29468"/>
    <lineage>
        <taxon>Bacteria</taxon>
        <taxon>Pseudomonadati</taxon>
        <taxon>Pseudomonadota</taxon>
        <taxon>Alphaproteobacteria</taxon>
        <taxon>Hyphomicrobiales</taxon>
        <taxon>Methylocystaceae</taxon>
        <taxon>Methylocystis</taxon>
    </lineage>
</organism>
<dbReference type="InterPro" id="IPR004090">
    <property type="entry name" value="Chemotax_Me-accpt_rcpt"/>
</dbReference>
<dbReference type="GO" id="GO:0019825">
    <property type="term" value="F:oxygen binding"/>
    <property type="evidence" value="ECO:0007669"/>
    <property type="project" value="InterPro"/>
</dbReference>
<evidence type="ECO:0000256" key="1">
    <source>
        <dbReference type="ARBA" id="ARBA00022500"/>
    </source>
</evidence>
<dbReference type="Gene3D" id="1.10.287.950">
    <property type="entry name" value="Methyl-accepting chemotaxis protein"/>
    <property type="match status" value="1"/>
</dbReference>
<dbReference type="PRINTS" id="PR00260">
    <property type="entry name" value="CHEMTRNSDUCR"/>
</dbReference>
<dbReference type="PANTHER" id="PTHR43531">
    <property type="entry name" value="PROTEIN ICFG"/>
    <property type="match status" value="1"/>
</dbReference>
<reference evidence="6" key="1">
    <citation type="journal article" date="2023" name="Int. J. Syst. Evol. Microbiol.">
        <title>Methylocystis iwaonis sp. nov., a type II methane-oxidizing bacterium from surface soil of a rice paddy field in Japan, and emended description of the genus Methylocystis (ex Whittenbury et al. 1970) Bowman et al. 1993.</title>
        <authorList>
            <person name="Kaise H."/>
            <person name="Sawadogo J.B."/>
            <person name="Alam M.S."/>
            <person name="Ueno C."/>
            <person name="Dianou D."/>
            <person name="Shinjo R."/>
            <person name="Asakawa S."/>
        </authorList>
    </citation>
    <scope>NUCLEOTIDE SEQUENCE</scope>
    <source>
        <strain evidence="6">LMG27198</strain>
    </source>
</reference>
<comment type="caution">
    <text evidence="6">The sequence shown here is derived from an EMBL/GenBank/DDBJ whole genome shotgun (WGS) entry which is preliminary data.</text>
</comment>
<feature type="domain" description="HAMP" evidence="5">
    <location>
        <begin position="183"/>
        <end position="235"/>
    </location>
</feature>
<dbReference type="SUPFAM" id="SSF46458">
    <property type="entry name" value="Globin-like"/>
    <property type="match status" value="1"/>
</dbReference>
<dbReference type="GO" id="GO:0006935">
    <property type="term" value="P:chemotaxis"/>
    <property type="evidence" value="ECO:0007669"/>
    <property type="project" value="UniProtKB-KW"/>
</dbReference>
<evidence type="ECO:0000256" key="2">
    <source>
        <dbReference type="ARBA" id="ARBA00029447"/>
    </source>
</evidence>
<dbReference type="InterPro" id="IPR051310">
    <property type="entry name" value="MCP_chemotaxis"/>
</dbReference>
<keyword evidence="7" id="KW-1185">Reference proteome</keyword>
<feature type="domain" description="Methyl-accepting transducer" evidence="4">
    <location>
        <begin position="240"/>
        <end position="469"/>
    </location>
</feature>
<dbReference type="InterPro" id="IPR004089">
    <property type="entry name" value="MCPsignal_dom"/>
</dbReference>
<accession>A0A9W6LRN6</accession>
<proteinExistence type="inferred from homology"/>
<dbReference type="AlphaFoldDB" id="A0A9W6LRN6"/>